<dbReference type="EMBL" id="JABAIL010000003">
    <property type="protein sequence ID" value="NLR91804.1"/>
    <property type="molecule type" value="Genomic_DNA"/>
</dbReference>
<dbReference type="PANTHER" id="PTHR24220">
    <property type="entry name" value="IMPORT ATP-BINDING PROTEIN"/>
    <property type="match status" value="1"/>
</dbReference>
<evidence type="ECO:0000313" key="5">
    <source>
        <dbReference type="EMBL" id="NLR91804.1"/>
    </source>
</evidence>
<accession>A0A7X8XW22</accession>
<dbReference type="InterPro" id="IPR003439">
    <property type="entry name" value="ABC_transporter-like_ATP-bd"/>
</dbReference>
<dbReference type="InterPro" id="IPR015854">
    <property type="entry name" value="ABC_transpr_LolD-like"/>
</dbReference>
<reference evidence="5 6" key="1">
    <citation type="submission" date="2020-04" db="EMBL/GenBank/DDBJ databases">
        <title>Flammeovirga sp. SR4, a novel species isolated from seawater.</title>
        <authorList>
            <person name="Wang X."/>
        </authorList>
    </citation>
    <scope>NUCLEOTIDE SEQUENCE [LARGE SCALE GENOMIC DNA]</scope>
    <source>
        <strain evidence="5 6">SR4</strain>
    </source>
</reference>
<dbReference type="Pfam" id="PF00005">
    <property type="entry name" value="ABC_tran"/>
    <property type="match status" value="1"/>
</dbReference>
<name>A0A7X8XW22_9BACT</name>
<keyword evidence="3 5" id="KW-0067">ATP-binding</keyword>
<dbReference type="PANTHER" id="PTHR24220:SF611">
    <property type="entry name" value="ATP-BINDING COMPONENT OF ABC TRANSPORTER-RELATED"/>
    <property type="match status" value="1"/>
</dbReference>
<dbReference type="SUPFAM" id="SSF52540">
    <property type="entry name" value="P-loop containing nucleoside triphosphate hydrolases"/>
    <property type="match status" value="1"/>
</dbReference>
<evidence type="ECO:0000313" key="6">
    <source>
        <dbReference type="Proteomes" id="UP000585050"/>
    </source>
</evidence>
<dbReference type="SMART" id="SM00382">
    <property type="entry name" value="AAA"/>
    <property type="match status" value="1"/>
</dbReference>
<dbReference type="GO" id="GO:0005524">
    <property type="term" value="F:ATP binding"/>
    <property type="evidence" value="ECO:0007669"/>
    <property type="project" value="UniProtKB-KW"/>
</dbReference>
<dbReference type="InterPro" id="IPR003593">
    <property type="entry name" value="AAA+_ATPase"/>
</dbReference>
<keyword evidence="1" id="KW-0813">Transport</keyword>
<dbReference type="AlphaFoldDB" id="A0A7X8XW22"/>
<dbReference type="GO" id="GO:0022857">
    <property type="term" value="F:transmembrane transporter activity"/>
    <property type="evidence" value="ECO:0007669"/>
    <property type="project" value="TreeGrafter"/>
</dbReference>
<evidence type="ECO:0000259" key="4">
    <source>
        <dbReference type="PROSITE" id="PS50893"/>
    </source>
</evidence>
<keyword evidence="6" id="KW-1185">Reference proteome</keyword>
<keyword evidence="2" id="KW-0547">Nucleotide-binding</keyword>
<dbReference type="PROSITE" id="PS50893">
    <property type="entry name" value="ABC_TRANSPORTER_2"/>
    <property type="match status" value="1"/>
</dbReference>
<gene>
    <name evidence="5" type="ORF">HGP29_11330</name>
</gene>
<dbReference type="GO" id="GO:0016887">
    <property type="term" value="F:ATP hydrolysis activity"/>
    <property type="evidence" value="ECO:0007669"/>
    <property type="project" value="InterPro"/>
</dbReference>
<organism evidence="5 6">
    <name type="scientific">Flammeovirga agarivorans</name>
    <dbReference type="NCBI Taxonomy" id="2726742"/>
    <lineage>
        <taxon>Bacteria</taxon>
        <taxon>Pseudomonadati</taxon>
        <taxon>Bacteroidota</taxon>
        <taxon>Cytophagia</taxon>
        <taxon>Cytophagales</taxon>
        <taxon>Flammeovirgaceae</taxon>
        <taxon>Flammeovirga</taxon>
    </lineage>
</organism>
<evidence type="ECO:0000256" key="2">
    <source>
        <dbReference type="ARBA" id="ARBA00022741"/>
    </source>
</evidence>
<dbReference type="Proteomes" id="UP000585050">
    <property type="component" value="Unassembled WGS sequence"/>
</dbReference>
<comment type="caution">
    <text evidence="5">The sequence shown here is derived from an EMBL/GenBank/DDBJ whole genome shotgun (WGS) entry which is preliminary data.</text>
</comment>
<evidence type="ECO:0000256" key="3">
    <source>
        <dbReference type="ARBA" id="ARBA00022840"/>
    </source>
</evidence>
<proteinExistence type="predicted"/>
<sequence length="238" mass="26515">MESVIHLSDISFNWKDNTTPLFNIPSLTIQKGEKVLLQGRSGSGKSTFLHLIGGFLSSNKGKVSILDHDLSVFSPAEKDQFRADHVGYIFQQFNLIPYLSVIENVVLPLRFSTIRKSKVRKEVNTEAEKLLLKLGITVNLHGSEINTLSVGQQQRVAAARAFIGHPEIILADEPTSALDSYSKAQFMDVLLQLCKENNATLIMVSHDETLTSYFDQILPISTFNSTSEALENNHLPFI</sequence>
<protein>
    <submittedName>
        <fullName evidence="5">ABC transporter ATP-binding protein</fullName>
    </submittedName>
</protein>
<dbReference type="GO" id="GO:0005886">
    <property type="term" value="C:plasma membrane"/>
    <property type="evidence" value="ECO:0007669"/>
    <property type="project" value="TreeGrafter"/>
</dbReference>
<dbReference type="RefSeq" id="WP_168882517.1">
    <property type="nucleotide sequence ID" value="NZ_JABAIL010000003.1"/>
</dbReference>
<evidence type="ECO:0000256" key="1">
    <source>
        <dbReference type="ARBA" id="ARBA00022448"/>
    </source>
</evidence>
<feature type="domain" description="ABC transporter" evidence="4">
    <location>
        <begin position="5"/>
        <end position="238"/>
    </location>
</feature>
<dbReference type="InterPro" id="IPR027417">
    <property type="entry name" value="P-loop_NTPase"/>
</dbReference>
<dbReference type="InterPro" id="IPR017911">
    <property type="entry name" value="MacB-like_ATP-bd"/>
</dbReference>
<dbReference type="Gene3D" id="3.40.50.300">
    <property type="entry name" value="P-loop containing nucleotide triphosphate hydrolases"/>
    <property type="match status" value="1"/>
</dbReference>
<dbReference type="CDD" id="cd03255">
    <property type="entry name" value="ABC_MJ0796_LolCDE_FtsE"/>
    <property type="match status" value="1"/>
</dbReference>